<dbReference type="AlphaFoldDB" id="A0A0B7JT20"/>
<proteinExistence type="predicted"/>
<feature type="transmembrane region" description="Helical" evidence="2">
    <location>
        <begin position="242"/>
        <end position="266"/>
    </location>
</feature>
<evidence type="ECO:0000256" key="1">
    <source>
        <dbReference type="SAM" id="MobiDB-lite"/>
    </source>
</evidence>
<feature type="region of interest" description="Disordered" evidence="1">
    <location>
        <begin position="278"/>
        <end position="305"/>
    </location>
</feature>
<dbReference type="EMBL" id="CDPU01000010">
    <property type="protein sequence ID" value="CEO48223.1"/>
    <property type="molecule type" value="Genomic_DNA"/>
</dbReference>
<feature type="transmembrane region" description="Helical" evidence="2">
    <location>
        <begin position="43"/>
        <end position="71"/>
    </location>
</feature>
<organism evidence="3">
    <name type="scientific">Bionectria ochroleuca</name>
    <name type="common">Gliocladium roseum</name>
    <dbReference type="NCBI Taxonomy" id="29856"/>
    <lineage>
        <taxon>Eukaryota</taxon>
        <taxon>Fungi</taxon>
        <taxon>Dikarya</taxon>
        <taxon>Ascomycota</taxon>
        <taxon>Pezizomycotina</taxon>
        <taxon>Sordariomycetes</taxon>
        <taxon>Hypocreomycetidae</taxon>
        <taxon>Hypocreales</taxon>
        <taxon>Bionectriaceae</taxon>
        <taxon>Clonostachys</taxon>
    </lineage>
</organism>
<gene>
    <name evidence="3" type="ORF">BN869_000004279_1</name>
</gene>
<reference evidence="3" key="1">
    <citation type="submission" date="2015-01" db="EMBL/GenBank/DDBJ databases">
        <authorList>
            <person name="Durling Mikael"/>
        </authorList>
    </citation>
    <scope>NUCLEOTIDE SEQUENCE</scope>
</reference>
<keyword evidence="2" id="KW-0472">Membrane</keyword>
<evidence type="ECO:0000313" key="3">
    <source>
        <dbReference type="EMBL" id="CEO48223.1"/>
    </source>
</evidence>
<feature type="transmembrane region" description="Helical" evidence="2">
    <location>
        <begin position="92"/>
        <end position="114"/>
    </location>
</feature>
<accession>A0A0B7JT20</accession>
<evidence type="ECO:0000256" key="2">
    <source>
        <dbReference type="SAM" id="Phobius"/>
    </source>
</evidence>
<keyword evidence="2" id="KW-0812">Transmembrane</keyword>
<sequence length="305" mass="32891">MSSIAVGVCGSAALAVALAGAIYAVNASFTRVPKRIRDTTTSAWLRACAILTTIWIGIWLVTAIINAVYIITHRLPLFLYRLSQHLTMLNALTGASSICLLLIIQTVILSISTWNAGSPIRDFVHGAYRFIILGLLLLLPLSVASVALSEYHYLNSGDMGHLRSIIALFLIDGLIAVIKLVAVGLNLIFLRSKARSSPVPYHKPLLIINLLSFGRDAFQVIFISLIRLGLARKNGRYLPVNAIVVLSVLSIIIVSWATVACLIMVVDIVADYATAPADPAVQPDEQPDETSPLLGRDESRVATAA</sequence>
<feature type="transmembrane region" description="Helical" evidence="2">
    <location>
        <begin position="210"/>
        <end position="230"/>
    </location>
</feature>
<protein>
    <submittedName>
        <fullName evidence="3">Uncharacterized protein</fullName>
    </submittedName>
</protein>
<feature type="transmembrane region" description="Helical" evidence="2">
    <location>
        <begin position="165"/>
        <end position="190"/>
    </location>
</feature>
<name>A0A0B7JT20_BIOOC</name>
<feature type="transmembrane region" description="Helical" evidence="2">
    <location>
        <begin position="126"/>
        <end position="153"/>
    </location>
</feature>
<keyword evidence="2" id="KW-1133">Transmembrane helix</keyword>
<feature type="compositionally biased region" description="Basic and acidic residues" evidence="1">
    <location>
        <begin position="295"/>
        <end position="305"/>
    </location>
</feature>